<dbReference type="PANTHER" id="PTHR46636:SF1">
    <property type="entry name" value="CDK2-ASSOCIATED AND CULLIN DOMAIN-CONTAINING PROTEIN 1"/>
    <property type="match status" value="1"/>
</dbReference>
<feature type="domain" description="Cullin N-terminal" evidence="3">
    <location>
        <begin position="117"/>
        <end position="251"/>
    </location>
</feature>
<gene>
    <name evidence="5" type="primary">cacul1</name>
</gene>
<dbReference type="CTD" id="143384"/>
<evidence type="ECO:0000313" key="4">
    <source>
        <dbReference type="Proteomes" id="UP000515145"/>
    </source>
</evidence>
<reference evidence="5" key="1">
    <citation type="submission" date="2025-08" db="UniProtKB">
        <authorList>
            <consortium name="RefSeq"/>
        </authorList>
    </citation>
    <scope>IDENTIFICATION</scope>
</reference>
<dbReference type="GO" id="GO:0006511">
    <property type="term" value="P:ubiquitin-dependent protein catabolic process"/>
    <property type="evidence" value="ECO:0007669"/>
    <property type="project" value="InterPro"/>
</dbReference>
<feature type="compositionally biased region" description="Basic and acidic residues" evidence="2">
    <location>
        <begin position="374"/>
        <end position="384"/>
    </location>
</feature>
<dbReference type="GO" id="GO:0031625">
    <property type="term" value="F:ubiquitin protein ligase binding"/>
    <property type="evidence" value="ECO:0007669"/>
    <property type="project" value="InterPro"/>
</dbReference>
<dbReference type="InParanoid" id="A0A6P7JQB9"/>
<dbReference type="Pfam" id="PF00888">
    <property type="entry name" value="Cullin"/>
    <property type="match status" value="1"/>
</dbReference>
<dbReference type="GO" id="GO:0019901">
    <property type="term" value="F:protein kinase binding"/>
    <property type="evidence" value="ECO:0007669"/>
    <property type="project" value="TreeGrafter"/>
</dbReference>
<dbReference type="GO" id="GO:0000082">
    <property type="term" value="P:G1/S transition of mitotic cell cycle"/>
    <property type="evidence" value="ECO:0007669"/>
    <property type="project" value="TreeGrafter"/>
</dbReference>
<feature type="region of interest" description="Disordered" evidence="2">
    <location>
        <begin position="31"/>
        <end position="81"/>
    </location>
</feature>
<dbReference type="OrthoDB" id="8172509at2759"/>
<dbReference type="AlphaFoldDB" id="A0A6P7JQB9"/>
<feature type="region of interest" description="Disordered" evidence="2">
    <location>
        <begin position="365"/>
        <end position="384"/>
    </location>
</feature>
<sequence>MEAMEDDSLVFKDDPNHNYCASGSSKVQPYLSSQLSDETSVPQPVCSTGGEPGARLGKRWSGGSKFMDSDTGSDSSEVSEGDCAAQPAAAEGTFSLDSTSKFLLNAMAVEDYRNNHWPNLEKAIDRLLIQNPSDHISVSYAQIYGYIYKCVCQQHSELLYSDLTSKIIAHLEKVSSHLQASPPEDLIENFNVALTQYTASLQCIVPVFIYLNKFYIESKLNRDLREDLMKLFADHVAEKHVSALMRECITSILSAIFDFDYNKLDVYNVTNNVCNYSHHCVAPRYHITVALPLFPALLIKAHSMPFQVQPSTMANVVKGLYSLRPEWAQLAPALFSGFIPQINPPAEESLLDDYAAHDQKLQMELSMNGFPRGDQSRKRASEDS</sequence>
<evidence type="ECO:0000313" key="5">
    <source>
        <dbReference type="RefSeq" id="XP_028279119.1"/>
    </source>
</evidence>
<keyword evidence="4" id="KW-1185">Reference proteome</keyword>
<evidence type="ECO:0000256" key="1">
    <source>
        <dbReference type="ARBA" id="ARBA00006019"/>
    </source>
</evidence>
<dbReference type="SUPFAM" id="SSF74788">
    <property type="entry name" value="Cullin repeat-like"/>
    <property type="match status" value="1"/>
</dbReference>
<name>A0A6P7JQB9_9TELE</name>
<dbReference type="InterPro" id="IPR001373">
    <property type="entry name" value="Cullin_N"/>
</dbReference>
<feature type="compositionally biased region" description="Polar residues" evidence="2">
    <location>
        <begin position="31"/>
        <end position="46"/>
    </location>
</feature>
<dbReference type="Gene3D" id="1.20.1310.10">
    <property type="entry name" value="Cullin Repeats"/>
    <property type="match status" value="1"/>
</dbReference>
<evidence type="ECO:0000259" key="3">
    <source>
        <dbReference type="Pfam" id="PF00888"/>
    </source>
</evidence>
<dbReference type="InterPro" id="IPR016159">
    <property type="entry name" value="Cullin_repeat-like_dom_sf"/>
</dbReference>
<dbReference type="PANTHER" id="PTHR46636">
    <property type="entry name" value="CDK2-ASSOCIATED AND CULLIN DOMAIN-CONTAINING PROTEIN 1"/>
    <property type="match status" value="1"/>
</dbReference>
<accession>A0A6P7JQB9</accession>
<organism evidence="4 5">
    <name type="scientific">Parambassis ranga</name>
    <name type="common">Indian glassy fish</name>
    <dbReference type="NCBI Taxonomy" id="210632"/>
    <lineage>
        <taxon>Eukaryota</taxon>
        <taxon>Metazoa</taxon>
        <taxon>Chordata</taxon>
        <taxon>Craniata</taxon>
        <taxon>Vertebrata</taxon>
        <taxon>Euteleostomi</taxon>
        <taxon>Actinopterygii</taxon>
        <taxon>Neopterygii</taxon>
        <taxon>Teleostei</taxon>
        <taxon>Neoteleostei</taxon>
        <taxon>Acanthomorphata</taxon>
        <taxon>Ovalentaria</taxon>
        <taxon>Ambassidae</taxon>
        <taxon>Parambassis</taxon>
    </lineage>
</organism>
<dbReference type="InterPro" id="IPR042652">
    <property type="entry name" value="CACUL1"/>
</dbReference>
<evidence type="ECO:0000256" key="2">
    <source>
        <dbReference type="SAM" id="MobiDB-lite"/>
    </source>
</evidence>
<protein>
    <submittedName>
        <fullName evidence="5">CDK2-associated and cullin domain-containing protein 1 isoform X1</fullName>
    </submittedName>
</protein>
<dbReference type="GeneID" id="114447189"/>
<dbReference type="RefSeq" id="XP_028279119.1">
    <property type="nucleotide sequence ID" value="XM_028423318.1"/>
</dbReference>
<proteinExistence type="inferred from homology"/>
<comment type="similarity">
    <text evidence="1">Belongs to the cullin family.</text>
</comment>
<dbReference type="Proteomes" id="UP000515145">
    <property type="component" value="Chromosome 15"/>
</dbReference>